<dbReference type="AlphaFoldDB" id="A0A075AIR2"/>
<sequence length="67" mass="7549">MSHPGTMKQSQVAAEQTVDKHRRVNIGGNLNGRKIYKPIGKGKILREFRNRVNNSILELPFLPPPTV</sequence>
<name>A0A075AIR2_OPIVI</name>
<evidence type="ECO:0000313" key="3">
    <source>
        <dbReference type="Proteomes" id="UP000054324"/>
    </source>
</evidence>
<dbReference type="EMBL" id="KL596638">
    <property type="protein sequence ID" value="KER32079.1"/>
    <property type="molecule type" value="Genomic_DNA"/>
</dbReference>
<proteinExistence type="predicted"/>
<keyword evidence="3" id="KW-1185">Reference proteome</keyword>
<dbReference type="KEGG" id="ovi:T265_01852"/>
<organism evidence="2 3">
    <name type="scientific">Opisthorchis viverrini</name>
    <name type="common">Southeast Asian liver fluke</name>
    <dbReference type="NCBI Taxonomy" id="6198"/>
    <lineage>
        <taxon>Eukaryota</taxon>
        <taxon>Metazoa</taxon>
        <taxon>Spiralia</taxon>
        <taxon>Lophotrochozoa</taxon>
        <taxon>Platyhelminthes</taxon>
        <taxon>Trematoda</taxon>
        <taxon>Digenea</taxon>
        <taxon>Opisthorchiida</taxon>
        <taxon>Opisthorchiata</taxon>
        <taxon>Opisthorchiidae</taxon>
        <taxon>Opisthorchis</taxon>
    </lineage>
</organism>
<feature type="region of interest" description="Disordered" evidence="1">
    <location>
        <begin position="1"/>
        <end position="32"/>
    </location>
</feature>
<reference evidence="2 3" key="1">
    <citation type="submission" date="2013-11" db="EMBL/GenBank/DDBJ databases">
        <title>Opisthorchis viverrini - life in the bile duct.</title>
        <authorList>
            <person name="Young N.D."/>
            <person name="Nagarajan N."/>
            <person name="Lin S.J."/>
            <person name="Korhonen P.K."/>
            <person name="Jex A.R."/>
            <person name="Hall R.S."/>
            <person name="Safavi-Hemami H."/>
            <person name="Kaewkong W."/>
            <person name="Bertrand D."/>
            <person name="Gao S."/>
            <person name="Seet Q."/>
            <person name="Wongkham S."/>
            <person name="Teh B.T."/>
            <person name="Wongkham C."/>
            <person name="Intapan P.M."/>
            <person name="Maleewong W."/>
            <person name="Yang X."/>
            <person name="Hu M."/>
            <person name="Wang Z."/>
            <person name="Hofmann A."/>
            <person name="Sternberg P.W."/>
            <person name="Tan P."/>
            <person name="Wang J."/>
            <person name="Gasser R.B."/>
        </authorList>
    </citation>
    <scope>NUCLEOTIDE SEQUENCE [LARGE SCALE GENOMIC DNA]</scope>
</reference>
<evidence type="ECO:0000256" key="1">
    <source>
        <dbReference type="SAM" id="MobiDB-lite"/>
    </source>
</evidence>
<gene>
    <name evidence="2" type="ORF">T265_01852</name>
</gene>
<dbReference type="CTD" id="20316040"/>
<dbReference type="Proteomes" id="UP000054324">
    <property type="component" value="Unassembled WGS sequence"/>
</dbReference>
<dbReference type="GeneID" id="20316040"/>
<evidence type="ECO:0000313" key="2">
    <source>
        <dbReference type="EMBL" id="KER32079.1"/>
    </source>
</evidence>
<accession>A0A075AIR2</accession>
<dbReference type="RefSeq" id="XP_009164226.1">
    <property type="nucleotide sequence ID" value="XM_009165962.1"/>
</dbReference>
<protein>
    <submittedName>
        <fullName evidence="2">Uncharacterized protein</fullName>
    </submittedName>
</protein>